<keyword evidence="3" id="KW-1185">Reference proteome</keyword>
<evidence type="ECO:0000313" key="3">
    <source>
        <dbReference type="Proteomes" id="UP000322245"/>
    </source>
</evidence>
<accession>A0A5D3AJL0</accession>
<dbReference type="AlphaFoldDB" id="A0A5D3AJL0"/>
<dbReference type="EMBL" id="NIDF01000196">
    <property type="protein sequence ID" value="TYJ51715.1"/>
    <property type="molecule type" value="Genomic_DNA"/>
</dbReference>
<feature type="region of interest" description="Disordered" evidence="1">
    <location>
        <begin position="378"/>
        <end position="405"/>
    </location>
</feature>
<protein>
    <submittedName>
        <fullName evidence="2">Uncharacterized protein</fullName>
    </submittedName>
</protein>
<evidence type="ECO:0000313" key="2">
    <source>
        <dbReference type="EMBL" id="TYJ51715.1"/>
    </source>
</evidence>
<dbReference type="Proteomes" id="UP000322245">
    <property type="component" value="Unassembled WGS sequence"/>
</dbReference>
<name>A0A5D3AJL0_9TREE</name>
<proteinExistence type="predicted"/>
<reference evidence="2 3" key="1">
    <citation type="submission" date="2017-05" db="EMBL/GenBank/DDBJ databases">
        <title>The Genome Sequence of Tsuchiyaea wingfieldii DSM 27421.</title>
        <authorList>
            <person name="Cuomo C."/>
            <person name="Passer A."/>
            <person name="Billmyre B."/>
            <person name="Heitman J."/>
        </authorList>
    </citation>
    <scope>NUCLEOTIDE SEQUENCE [LARGE SCALE GENOMIC DNA]</scope>
    <source>
        <strain evidence="2 3">DSM 27421</strain>
    </source>
</reference>
<gene>
    <name evidence="2" type="ORF">B9479_007704</name>
</gene>
<sequence length="405" mass="45208">MSSPQASDIRSELVATTILVDGCFPTLIATGASDDGHQKHVSWPVMDTCSFVKSFRSDGHGGEVSVPVPIEVQDAAKAYMGKVGRVTEELQSEPLLPPWDDGINQLSEIVPLVYASRDTWPFTCRVHQNVLAIGDDRERLFGPERQPMEPTDYAHRLTRAVKSAENLDLFSDVLSGTIKIVFTTHLTEPLRLVKEDPDSSNNEGEDIGPLNGWGLILPEASVECQVTDDSPKWIKGSRAAHETYRQSIMKEIDIPADVGTSVALTEATSANDFVQDTNRYERLVYREAEYMTDLHGTFKESETHWVGAPSIDNTDDAEMDDDEEKRVYGHLVNAVWLDPSMFAVVTGQQPKGREFYSKRDSEYKTSIKEGLAKMRREVRQGRSEVDDVGPSEARQWGTWTQLSDV</sequence>
<organism evidence="2 3">
    <name type="scientific">Cryptococcus floricola</name>
    <dbReference type="NCBI Taxonomy" id="2591691"/>
    <lineage>
        <taxon>Eukaryota</taxon>
        <taxon>Fungi</taxon>
        <taxon>Dikarya</taxon>
        <taxon>Basidiomycota</taxon>
        <taxon>Agaricomycotina</taxon>
        <taxon>Tremellomycetes</taxon>
        <taxon>Tremellales</taxon>
        <taxon>Cryptococcaceae</taxon>
        <taxon>Cryptococcus</taxon>
    </lineage>
</organism>
<evidence type="ECO:0000256" key="1">
    <source>
        <dbReference type="SAM" id="MobiDB-lite"/>
    </source>
</evidence>
<comment type="caution">
    <text evidence="2">The sequence shown here is derived from an EMBL/GenBank/DDBJ whole genome shotgun (WGS) entry which is preliminary data.</text>
</comment>